<reference evidence="4" key="1">
    <citation type="submission" date="2016-06" db="UniProtKB">
        <authorList>
            <consortium name="WormBaseParasite"/>
        </authorList>
    </citation>
    <scope>IDENTIFICATION</scope>
</reference>
<name>A0A183EU46_9BILA</name>
<gene>
    <name evidence="2" type="ORF">GPUH_LOCUS24486</name>
</gene>
<feature type="region of interest" description="Disordered" evidence="1">
    <location>
        <begin position="30"/>
        <end position="52"/>
    </location>
</feature>
<dbReference type="EMBL" id="UYRT01101287">
    <property type="protein sequence ID" value="VDN42900.1"/>
    <property type="molecule type" value="Genomic_DNA"/>
</dbReference>
<dbReference type="AlphaFoldDB" id="A0A183EU46"/>
<reference evidence="2 3" key="2">
    <citation type="submission" date="2018-11" db="EMBL/GenBank/DDBJ databases">
        <authorList>
            <consortium name="Pathogen Informatics"/>
        </authorList>
    </citation>
    <scope>NUCLEOTIDE SEQUENCE [LARGE SCALE GENOMIC DNA]</scope>
</reference>
<dbReference type="OrthoDB" id="5863642at2759"/>
<proteinExistence type="predicted"/>
<dbReference type="WBParaSite" id="GPUH_0002451701-mRNA-1">
    <property type="protein sequence ID" value="GPUH_0002451701-mRNA-1"/>
    <property type="gene ID" value="GPUH_0002451701"/>
</dbReference>
<evidence type="ECO:0000313" key="4">
    <source>
        <dbReference type="WBParaSite" id="GPUH_0002451701-mRNA-1"/>
    </source>
</evidence>
<dbReference type="Proteomes" id="UP000271098">
    <property type="component" value="Unassembled WGS sequence"/>
</dbReference>
<organism evidence="4">
    <name type="scientific">Gongylonema pulchrum</name>
    <dbReference type="NCBI Taxonomy" id="637853"/>
    <lineage>
        <taxon>Eukaryota</taxon>
        <taxon>Metazoa</taxon>
        <taxon>Ecdysozoa</taxon>
        <taxon>Nematoda</taxon>
        <taxon>Chromadorea</taxon>
        <taxon>Rhabditida</taxon>
        <taxon>Spirurina</taxon>
        <taxon>Spiruromorpha</taxon>
        <taxon>Spiruroidea</taxon>
        <taxon>Gongylonematidae</taxon>
        <taxon>Gongylonema</taxon>
    </lineage>
</organism>
<evidence type="ECO:0000313" key="3">
    <source>
        <dbReference type="Proteomes" id="UP000271098"/>
    </source>
</evidence>
<sequence length="89" mass="10429">MERSVTDKWTTRDEKGNVVGEWSTRSWQGESDGMRRYGDGTGESWHRQAEVSPHGQTSFVDNRRFYTTDYVIEVSLMQATMFAWIFELI</sequence>
<keyword evidence="3" id="KW-1185">Reference proteome</keyword>
<accession>A0A183EU46</accession>
<evidence type="ECO:0000256" key="1">
    <source>
        <dbReference type="SAM" id="MobiDB-lite"/>
    </source>
</evidence>
<feature type="compositionally biased region" description="Basic and acidic residues" evidence="1">
    <location>
        <begin position="32"/>
        <end position="49"/>
    </location>
</feature>
<evidence type="ECO:0000313" key="2">
    <source>
        <dbReference type="EMBL" id="VDN42900.1"/>
    </source>
</evidence>
<protein>
    <submittedName>
        <fullName evidence="4">MORN repeat-containing protein</fullName>
    </submittedName>
</protein>